<accession>A0AAN8XK83</accession>
<dbReference type="Proteomes" id="UP001381693">
    <property type="component" value="Unassembled WGS sequence"/>
</dbReference>
<name>A0AAN8XK83_HALRR</name>
<evidence type="ECO:0000256" key="3">
    <source>
        <dbReference type="ARBA" id="ARBA00022989"/>
    </source>
</evidence>
<evidence type="ECO:0000256" key="5">
    <source>
        <dbReference type="SAM" id="MobiDB-lite"/>
    </source>
</evidence>
<dbReference type="InterPro" id="IPR024129">
    <property type="entry name" value="Sphingomy_SMPD4"/>
</dbReference>
<comment type="caution">
    <text evidence="7">The sequence shown here is derived from an EMBL/GenBank/DDBJ whole genome shotgun (WGS) entry which is preliminary data.</text>
</comment>
<feature type="region of interest" description="Disordered" evidence="5">
    <location>
        <begin position="198"/>
        <end position="217"/>
    </location>
</feature>
<evidence type="ECO:0000313" key="8">
    <source>
        <dbReference type="Proteomes" id="UP001381693"/>
    </source>
</evidence>
<feature type="transmembrane region" description="Helical" evidence="6">
    <location>
        <begin position="806"/>
        <end position="834"/>
    </location>
</feature>
<evidence type="ECO:0000256" key="1">
    <source>
        <dbReference type="ARBA" id="ARBA00004167"/>
    </source>
</evidence>
<reference evidence="7 8" key="1">
    <citation type="submission" date="2023-11" db="EMBL/GenBank/DDBJ databases">
        <title>Halocaridina rubra genome assembly.</title>
        <authorList>
            <person name="Smith C."/>
        </authorList>
    </citation>
    <scope>NUCLEOTIDE SEQUENCE [LARGE SCALE GENOMIC DNA]</scope>
    <source>
        <strain evidence="7">EP-1</strain>
        <tissue evidence="7">Whole</tissue>
    </source>
</reference>
<organism evidence="7 8">
    <name type="scientific">Halocaridina rubra</name>
    <name type="common">Hawaiian red shrimp</name>
    <dbReference type="NCBI Taxonomy" id="373956"/>
    <lineage>
        <taxon>Eukaryota</taxon>
        <taxon>Metazoa</taxon>
        <taxon>Ecdysozoa</taxon>
        <taxon>Arthropoda</taxon>
        <taxon>Crustacea</taxon>
        <taxon>Multicrustacea</taxon>
        <taxon>Malacostraca</taxon>
        <taxon>Eumalacostraca</taxon>
        <taxon>Eucarida</taxon>
        <taxon>Decapoda</taxon>
        <taxon>Pleocyemata</taxon>
        <taxon>Caridea</taxon>
        <taxon>Atyoidea</taxon>
        <taxon>Atyidae</taxon>
        <taxon>Halocaridina</taxon>
    </lineage>
</organism>
<dbReference type="EMBL" id="JAXCGZ010003787">
    <property type="protein sequence ID" value="KAK7083223.1"/>
    <property type="molecule type" value="Genomic_DNA"/>
</dbReference>
<keyword evidence="3 6" id="KW-1133">Transmembrane helix</keyword>
<keyword evidence="4 6" id="KW-0472">Membrane</keyword>
<gene>
    <name evidence="7" type="primary">SMPD4</name>
    <name evidence="7" type="ORF">SK128_011019</name>
</gene>
<keyword evidence="8" id="KW-1185">Reference proteome</keyword>
<feature type="region of interest" description="Disordered" evidence="5">
    <location>
        <begin position="654"/>
        <end position="682"/>
    </location>
</feature>
<dbReference type="GO" id="GO:0006685">
    <property type="term" value="P:sphingomyelin catabolic process"/>
    <property type="evidence" value="ECO:0007669"/>
    <property type="project" value="TreeGrafter"/>
</dbReference>
<dbReference type="PANTHER" id="PTHR12988:SF6">
    <property type="entry name" value="SPHINGOMYELIN PHOSPHODIESTERASE 4"/>
    <property type="match status" value="1"/>
</dbReference>
<proteinExistence type="predicted"/>
<dbReference type="AlphaFoldDB" id="A0AAN8XK83"/>
<evidence type="ECO:0000313" key="7">
    <source>
        <dbReference type="EMBL" id="KAK7083223.1"/>
    </source>
</evidence>
<evidence type="ECO:0000256" key="2">
    <source>
        <dbReference type="ARBA" id="ARBA00022692"/>
    </source>
</evidence>
<dbReference type="PANTHER" id="PTHR12988">
    <property type="entry name" value="SPHINGOMYELIN PHOSPHODIESTERASE 4"/>
    <property type="match status" value="1"/>
</dbReference>
<dbReference type="GO" id="GO:0046475">
    <property type="term" value="P:glycerophospholipid catabolic process"/>
    <property type="evidence" value="ECO:0007669"/>
    <property type="project" value="TreeGrafter"/>
</dbReference>
<feature type="region of interest" description="Disordered" evidence="5">
    <location>
        <begin position="248"/>
        <end position="268"/>
    </location>
</feature>
<dbReference type="GO" id="GO:0046513">
    <property type="term" value="P:ceramide biosynthetic process"/>
    <property type="evidence" value="ECO:0007669"/>
    <property type="project" value="TreeGrafter"/>
</dbReference>
<keyword evidence="2 6" id="KW-0812">Transmembrane</keyword>
<protein>
    <submittedName>
        <fullName evidence="7">Sphingomyelin phosphodiesterase 4, neutral membrane (Neutral sphingomyelinase-3)</fullName>
        <ecNumber evidence="7">3.1.4.12</ecNumber>
    </submittedName>
</protein>
<evidence type="ECO:0000256" key="4">
    <source>
        <dbReference type="ARBA" id="ARBA00023136"/>
    </source>
</evidence>
<dbReference type="Pfam" id="PF14724">
    <property type="entry name" value="mit_SMPDase"/>
    <property type="match status" value="2"/>
</dbReference>
<feature type="compositionally biased region" description="Low complexity" evidence="5">
    <location>
        <begin position="299"/>
        <end position="316"/>
    </location>
</feature>
<feature type="region of interest" description="Disordered" evidence="5">
    <location>
        <begin position="299"/>
        <end position="320"/>
    </location>
</feature>
<feature type="compositionally biased region" description="Low complexity" evidence="5">
    <location>
        <begin position="207"/>
        <end position="217"/>
    </location>
</feature>
<evidence type="ECO:0000256" key="6">
    <source>
        <dbReference type="SAM" id="Phobius"/>
    </source>
</evidence>
<sequence length="859" mass="97184">MAASPVSLSVRLQNALNQPILQIRCEEVGRILNETTSKDASIILRTVVENIFGLNGQLGWGLRTITHSTLPREFEQLRSFLSATGPILSLTYRLANDPFMMFEFPVAWLPAKSKAEIEEGVPGNFYMNKVQNPGPGKSPTHILLSAFEYYFFHYANFLVNNSCQRWALSWTTSGDALYPCLLEDYLRVFLPCDNSVPPGPPSPPVSPRGVLSPVSPRTNVGSSGSNALYMSNLVSPIQWRPVRSGVSTGYPSMASDRTGATSSSPLQAVHSPHPQLSIWTSQVIIQVLVEMWVHQCLPSTRSPSRSPPHTSTNSPPGGQELFVPSSDHVRVVRMLIKHLHFFSNSAKSGQPSPLDDLRKNLWGMYRKSLYQFLRHTFSHWPLDSSFRLVLETWLSYIQPWRYTEYANVIRSPPQSTFDFDTQRVVEAKWQGFVAENLLFYSLLFYHLLCRLFRLDLSAPKNAQILFRVAKVFSQPNLCSFIREIEEALEDPHFMHRSLIGSDTPHPLGGGITSGLHGDHFPARSLASVARAHFTEMEGPSHTYMAMFSQANVTVVESLLKHICRAHGAVFKEHQLLNYNGNGASPSAISGKEGWWSTFKSLFEASSPSEDDTTAEDIRKTVNHLENSQRQLSSIFNIMVPLEYGQTIIKTKSREDDFSHTSSSFLSPIEDPASPQHMQTPSGPRLTNYGRYQLLTGFRRLDLKYEGDPDLKPICTYEIAFLVRWLYALVLLLNTKYGQKMAALYSRGDLVGWMVRLILKAPERVYEYHKSSWGSPHSRMHKDLPPRLSLRFQASKHVIGYEVAFSLLFYILGLWNLIFSSLLIFLALVFSYYLLSSYFTHPYRHQAENLLQAEQSQEVS</sequence>
<keyword evidence="7" id="KW-0378">Hydrolase</keyword>
<dbReference type="GO" id="GO:0004767">
    <property type="term" value="F:sphingomyelin phosphodiesterase activity"/>
    <property type="evidence" value="ECO:0007669"/>
    <property type="project" value="UniProtKB-EC"/>
</dbReference>
<comment type="subcellular location">
    <subcellularLocation>
        <location evidence="1">Membrane</location>
        <topology evidence="1">Single-pass membrane protein</topology>
    </subcellularLocation>
</comment>
<dbReference type="EC" id="3.1.4.12" evidence="7"/>
<dbReference type="GO" id="GO:0016020">
    <property type="term" value="C:membrane"/>
    <property type="evidence" value="ECO:0007669"/>
    <property type="project" value="UniProtKB-SubCell"/>
</dbReference>
<dbReference type="GO" id="GO:0050290">
    <property type="term" value="F:sphingomyelin phosphodiesterase D activity"/>
    <property type="evidence" value="ECO:0007669"/>
    <property type="project" value="InterPro"/>
</dbReference>